<comment type="caution">
    <text evidence="1">The sequence shown here is derived from an EMBL/GenBank/DDBJ whole genome shotgun (WGS) entry which is preliminary data.</text>
</comment>
<proteinExistence type="predicted"/>
<protein>
    <submittedName>
        <fullName evidence="1">Uncharacterized protein</fullName>
    </submittedName>
</protein>
<gene>
    <name evidence="1" type="ORF">Vadar_019208</name>
</gene>
<evidence type="ECO:0000313" key="2">
    <source>
        <dbReference type="Proteomes" id="UP000828048"/>
    </source>
</evidence>
<organism evidence="1 2">
    <name type="scientific">Vaccinium darrowii</name>
    <dbReference type="NCBI Taxonomy" id="229202"/>
    <lineage>
        <taxon>Eukaryota</taxon>
        <taxon>Viridiplantae</taxon>
        <taxon>Streptophyta</taxon>
        <taxon>Embryophyta</taxon>
        <taxon>Tracheophyta</taxon>
        <taxon>Spermatophyta</taxon>
        <taxon>Magnoliopsida</taxon>
        <taxon>eudicotyledons</taxon>
        <taxon>Gunneridae</taxon>
        <taxon>Pentapetalae</taxon>
        <taxon>asterids</taxon>
        <taxon>Ericales</taxon>
        <taxon>Ericaceae</taxon>
        <taxon>Vaccinioideae</taxon>
        <taxon>Vaccinieae</taxon>
        <taxon>Vaccinium</taxon>
    </lineage>
</organism>
<sequence length="442" mass="48788">MCLEGVKNSVADPSNYLSSWTFSNNTVGFICDFVGVMCWHDDENRLIGLKLRGRSLGGEIPSALQYCYSLQTLALAGNNLIGPIPSNICSWLPYLVTLDLSNNQLTGPIPDNLANCMFLNKLVLSSNQLSGVIPNQLSSLGRLKTFSVANNELSGMIPVGLSSFDRDGFEGNDGLCGPPLKNCGGLDKKRLAIFIAAGVFGAITVAALFLFGIGICLFFFPKRSRRRKIGHEAGRDGDGSWADDLRAYKHVQVKLFQKPLVKVKLANLMAATNYFSVDNIIMSTRMGTTYKAVLRDGSAVAIKWLNTCKLREKQFQMEMNRLGQLRHPNLVPLLGFCVAEEEKLLVYKHMSSGTLCSMLDRNPSKLDWPTRFRIGFGAARGLAWLHHGCQLPVLHQSISSNVILLDEDYDARIIDSELARLMTSDHTMRAVLVMDTWGNSVT</sequence>
<dbReference type="Proteomes" id="UP000828048">
    <property type="component" value="Chromosome 5"/>
</dbReference>
<keyword evidence="2" id="KW-1185">Reference proteome</keyword>
<accession>A0ACB7Y0W1</accession>
<evidence type="ECO:0000313" key="1">
    <source>
        <dbReference type="EMBL" id="KAH7846873.1"/>
    </source>
</evidence>
<reference evidence="1 2" key="1">
    <citation type="journal article" date="2021" name="Hortic Res">
        <title>High-quality reference genome and annotation aids understanding of berry development for evergreen blueberry (Vaccinium darrowii).</title>
        <authorList>
            <person name="Yu J."/>
            <person name="Hulse-Kemp A.M."/>
            <person name="Babiker E."/>
            <person name="Staton M."/>
        </authorList>
    </citation>
    <scope>NUCLEOTIDE SEQUENCE [LARGE SCALE GENOMIC DNA]</scope>
    <source>
        <strain evidence="2">cv. NJ 8807/NJ 8810</strain>
        <tissue evidence="1">Young leaf</tissue>
    </source>
</reference>
<name>A0ACB7Y0W1_9ERIC</name>
<dbReference type="EMBL" id="CM037155">
    <property type="protein sequence ID" value="KAH7846873.1"/>
    <property type="molecule type" value="Genomic_DNA"/>
</dbReference>